<keyword evidence="4" id="KW-1185">Reference proteome</keyword>
<comment type="caution">
    <text evidence="3">The sequence shown here is derived from an EMBL/GenBank/DDBJ whole genome shotgun (WGS) entry which is preliminary data.</text>
</comment>
<dbReference type="GO" id="GO:0016491">
    <property type="term" value="F:oxidoreductase activity"/>
    <property type="evidence" value="ECO:0007669"/>
    <property type="project" value="InterPro"/>
</dbReference>
<feature type="domain" description="FMN-dependent dehydrogenase" evidence="2">
    <location>
        <begin position="3"/>
        <end position="53"/>
    </location>
</feature>
<dbReference type="Gene3D" id="3.20.20.70">
    <property type="entry name" value="Aldolase class I"/>
    <property type="match status" value="1"/>
</dbReference>
<name>A0A2P8QYL4_9BACT</name>
<comment type="cofactor">
    <cofactor evidence="1">
        <name>FMN</name>
        <dbReference type="ChEBI" id="CHEBI:58210"/>
    </cofactor>
</comment>
<proteinExistence type="predicted"/>
<dbReference type="AlphaFoldDB" id="A0A2P8QYL4"/>
<dbReference type="InterPro" id="IPR000262">
    <property type="entry name" value="FMN-dep_DH"/>
</dbReference>
<dbReference type="InterPro" id="IPR013785">
    <property type="entry name" value="Aldolase_TIM"/>
</dbReference>
<evidence type="ECO:0000313" key="4">
    <source>
        <dbReference type="Proteomes" id="UP000240535"/>
    </source>
</evidence>
<protein>
    <recommendedName>
        <fullName evidence="2">FMN-dependent dehydrogenase domain-containing protein</fullName>
    </recommendedName>
</protein>
<dbReference type="Pfam" id="PF01070">
    <property type="entry name" value="FMN_dh"/>
    <property type="match status" value="1"/>
</dbReference>
<sequence length="58" mass="5928">MNLPSPVMVTLMGAHAMIHEGAEEATARGAGLANTLYYSSGASNATLEQIAKAIIGPK</sequence>
<accession>A0A2P8QYL4</accession>
<gene>
    <name evidence="3" type="ORF">CQ405_08875</name>
</gene>
<dbReference type="EMBL" id="PDHH01000009">
    <property type="protein sequence ID" value="PSM51331.1"/>
    <property type="molecule type" value="Genomic_DNA"/>
</dbReference>
<evidence type="ECO:0000313" key="3">
    <source>
        <dbReference type="EMBL" id="PSM51331.1"/>
    </source>
</evidence>
<evidence type="ECO:0000259" key="2">
    <source>
        <dbReference type="Pfam" id="PF01070"/>
    </source>
</evidence>
<organism evidence="3 4">
    <name type="scientific">Campylobacter blaseri</name>
    <dbReference type="NCBI Taxonomy" id="2042961"/>
    <lineage>
        <taxon>Bacteria</taxon>
        <taxon>Pseudomonadati</taxon>
        <taxon>Campylobacterota</taxon>
        <taxon>Epsilonproteobacteria</taxon>
        <taxon>Campylobacterales</taxon>
        <taxon>Campylobacteraceae</taxon>
        <taxon>Campylobacter</taxon>
    </lineage>
</organism>
<reference evidence="4" key="1">
    <citation type="submission" date="2017-10" db="EMBL/GenBank/DDBJ databases">
        <title>Campylobacter species from seals.</title>
        <authorList>
            <person name="Gilbert M.J."/>
            <person name="Zomer A.L."/>
            <person name="Timmerman A.J."/>
            <person name="Duim B."/>
            <person name="Wagenaar J.A."/>
        </authorList>
    </citation>
    <scope>NUCLEOTIDE SEQUENCE [LARGE SCALE GENOMIC DNA]</scope>
    <source>
        <strain evidence="4">17S00004-5</strain>
    </source>
</reference>
<evidence type="ECO:0000256" key="1">
    <source>
        <dbReference type="ARBA" id="ARBA00001917"/>
    </source>
</evidence>
<dbReference type="Proteomes" id="UP000240535">
    <property type="component" value="Unassembled WGS sequence"/>
</dbReference>